<gene>
    <name evidence="9" type="primary">idnT_1</name>
    <name evidence="9" type="ORF">ETAA8_21510</name>
</gene>
<accession>A0A517Y9Z6</accession>
<feature type="transmembrane region" description="Helical" evidence="8">
    <location>
        <begin position="259"/>
        <end position="277"/>
    </location>
</feature>
<evidence type="ECO:0000256" key="5">
    <source>
        <dbReference type="ARBA" id="ARBA00022989"/>
    </source>
</evidence>
<dbReference type="RefSeq" id="WP_145087940.1">
    <property type="nucleotide sequence ID" value="NZ_CP036274.1"/>
</dbReference>
<keyword evidence="4 8" id="KW-0812">Transmembrane</keyword>
<keyword evidence="3" id="KW-1003">Cell membrane</keyword>
<evidence type="ECO:0000256" key="8">
    <source>
        <dbReference type="SAM" id="Phobius"/>
    </source>
</evidence>
<feature type="transmembrane region" description="Helical" evidence="8">
    <location>
        <begin position="26"/>
        <end position="46"/>
    </location>
</feature>
<evidence type="ECO:0000256" key="4">
    <source>
        <dbReference type="ARBA" id="ARBA00022692"/>
    </source>
</evidence>
<feature type="transmembrane region" description="Helical" evidence="8">
    <location>
        <begin position="222"/>
        <end position="247"/>
    </location>
</feature>
<dbReference type="PANTHER" id="PTHR30354:SF22">
    <property type="entry name" value="HIGH-AFFINITY GLUCONATE TRANSPORTER"/>
    <property type="match status" value="1"/>
</dbReference>
<evidence type="ECO:0000256" key="1">
    <source>
        <dbReference type="ARBA" id="ARBA00004651"/>
    </source>
</evidence>
<evidence type="ECO:0000256" key="6">
    <source>
        <dbReference type="ARBA" id="ARBA00023136"/>
    </source>
</evidence>
<feature type="transmembrane region" description="Helical" evidence="8">
    <location>
        <begin position="401"/>
        <end position="420"/>
    </location>
</feature>
<evidence type="ECO:0000256" key="3">
    <source>
        <dbReference type="ARBA" id="ARBA00022475"/>
    </source>
</evidence>
<dbReference type="KEGG" id="aagg:ETAA8_21510"/>
<feature type="transmembrane region" description="Helical" evidence="8">
    <location>
        <begin position="297"/>
        <end position="319"/>
    </location>
</feature>
<dbReference type="InterPro" id="IPR003474">
    <property type="entry name" value="Glcn_transporter"/>
</dbReference>
<protein>
    <submittedName>
        <fullName evidence="9">Gnt-II system L-idonate transporter</fullName>
    </submittedName>
</protein>
<dbReference type="AlphaFoldDB" id="A0A517Y9Z6"/>
<dbReference type="EMBL" id="CP036274">
    <property type="protein sequence ID" value="QDU27067.1"/>
    <property type="molecule type" value="Genomic_DNA"/>
</dbReference>
<evidence type="ECO:0000313" key="9">
    <source>
        <dbReference type="EMBL" id="QDU27067.1"/>
    </source>
</evidence>
<evidence type="ECO:0000256" key="7">
    <source>
        <dbReference type="ARBA" id="ARBA00049663"/>
    </source>
</evidence>
<keyword evidence="5 8" id="KW-1133">Transmembrane helix</keyword>
<feature type="transmembrane region" description="Helical" evidence="8">
    <location>
        <begin position="554"/>
        <end position="577"/>
    </location>
</feature>
<comment type="similarity">
    <text evidence="7">Belongs to the GntP permease family.</text>
</comment>
<feature type="transmembrane region" description="Helical" evidence="8">
    <location>
        <begin position="173"/>
        <end position="194"/>
    </location>
</feature>
<feature type="transmembrane region" description="Helical" evidence="8">
    <location>
        <begin position="465"/>
        <end position="484"/>
    </location>
</feature>
<dbReference type="GO" id="GO:0005886">
    <property type="term" value="C:plasma membrane"/>
    <property type="evidence" value="ECO:0007669"/>
    <property type="project" value="UniProtKB-SubCell"/>
</dbReference>
<feature type="transmembrane region" description="Helical" evidence="8">
    <location>
        <begin position="351"/>
        <end position="375"/>
    </location>
</feature>
<keyword evidence="6 8" id="KW-0472">Membrane</keyword>
<reference evidence="9 10" key="1">
    <citation type="submission" date="2019-02" db="EMBL/GenBank/DDBJ databases">
        <title>Deep-cultivation of Planctomycetes and their phenomic and genomic characterization uncovers novel biology.</title>
        <authorList>
            <person name="Wiegand S."/>
            <person name="Jogler M."/>
            <person name="Boedeker C."/>
            <person name="Pinto D."/>
            <person name="Vollmers J."/>
            <person name="Rivas-Marin E."/>
            <person name="Kohn T."/>
            <person name="Peeters S.H."/>
            <person name="Heuer A."/>
            <person name="Rast P."/>
            <person name="Oberbeckmann S."/>
            <person name="Bunk B."/>
            <person name="Jeske O."/>
            <person name="Meyerdierks A."/>
            <person name="Storesund J.E."/>
            <person name="Kallscheuer N."/>
            <person name="Luecker S."/>
            <person name="Lage O.M."/>
            <person name="Pohl T."/>
            <person name="Merkel B.J."/>
            <person name="Hornburger P."/>
            <person name="Mueller R.-W."/>
            <person name="Bruemmer F."/>
            <person name="Labrenz M."/>
            <person name="Spormann A.M."/>
            <person name="Op den Camp H."/>
            <person name="Overmann J."/>
            <person name="Amann R."/>
            <person name="Jetten M.S.M."/>
            <person name="Mascher T."/>
            <person name="Medema M.H."/>
            <person name="Devos D.P."/>
            <person name="Kaster A.-K."/>
            <person name="Ovreas L."/>
            <person name="Rohde M."/>
            <person name="Galperin M.Y."/>
            <person name="Jogler C."/>
        </authorList>
    </citation>
    <scope>NUCLEOTIDE SEQUENCE [LARGE SCALE GENOMIC DNA]</scope>
    <source>
        <strain evidence="9 10">ETA_A8</strain>
    </source>
</reference>
<name>A0A517Y9Z6_9BACT</name>
<keyword evidence="2" id="KW-0813">Transport</keyword>
<comment type="subcellular location">
    <subcellularLocation>
        <location evidence="1">Cell membrane</location>
        <topology evidence="1">Multi-pass membrane protein</topology>
    </subcellularLocation>
</comment>
<organism evidence="9 10">
    <name type="scientific">Anatilimnocola aggregata</name>
    <dbReference type="NCBI Taxonomy" id="2528021"/>
    <lineage>
        <taxon>Bacteria</taxon>
        <taxon>Pseudomonadati</taxon>
        <taxon>Planctomycetota</taxon>
        <taxon>Planctomycetia</taxon>
        <taxon>Pirellulales</taxon>
        <taxon>Pirellulaceae</taxon>
        <taxon>Anatilimnocola</taxon>
    </lineage>
</organism>
<sequence>MSAVIVLLLGLAIVIGGVLALRLHAFVALILAALAVASLTPTAAFVRQSLLDRAKKLDVRIESAETTEGVVQLSAPSHMKLDADTEWIVIRAGRDPWKFTQLGKLVPNENSAPTLDHARRQLFQARFAASGAIPPLNSGGLMDFPTVADVVVTTPILQAATADAAKISPPDQVAAGFGSTAAGIGILIAFASIVGKCLLDSGAADRVVRSALKITGESGAPAAFVGSGFLLGIPVFFDTVFYLMLPLGKALCLRTGKNYLFYVLTIVAGATMAHSLVPPTPGPLLVAAELHVNMGLMMVVGTLVGGGAVMAGYFFSAALNRRFELPLRNLSTSPQESTQSTELPEASLPPLWLSLLPLLLPVFLIGGAELFAVWLRTRSDSSPQIPAGLLRAISLLGDKNVALIIAAAIAVATLVWMRRISRKELARSLQDALAGAGVIILITSAGGAFGKVMQQTGVASLISDLPVHSTPAILTMAFLVTAAVRTAQGSATVAMITAVGILAPLANAGQLNFHPVWLAMAIGCGSKPLAWMNDSGFWVITQMSGMTEAEGLKYITTLLLVMSIVGLALTIAGAILVPLR</sequence>
<dbReference type="Pfam" id="PF02447">
    <property type="entry name" value="GntP_permease"/>
    <property type="match status" value="1"/>
</dbReference>
<dbReference type="PANTHER" id="PTHR30354">
    <property type="entry name" value="GNT FAMILY GLUCONATE TRANSPORTER"/>
    <property type="match status" value="1"/>
</dbReference>
<dbReference type="Proteomes" id="UP000315017">
    <property type="component" value="Chromosome"/>
</dbReference>
<dbReference type="GO" id="GO:0015128">
    <property type="term" value="F:gluconate transmembrane transporter activity"/>
    <property type="evidence" value="ECO:0007669"/>
    <property type="project" value="InterPro"/>
</dbReference>
<dbReference type="OrthoDB" id="9787129at2"/>
<evidence type="ECO:0000313" key="10">
    <source>
        <dbReference type="Proteomes" id="UP000315017"/>
    </source>
</evidence>
<proteinExistence type="inferred from homology"/>
<feature type="transmembrane region" description="Helical" evidence="8">
    <location>
        <begin position="491"/>
        <end position="509"/>
    </location>
</feature>
<feature type="transmembrane region" description="Helical" evidence="8">
    <location>
        <begin position="432"/>
        <end position="453"/>
    </location>
</feature>
<keyword evidence="10" id="KW-1185">Reference proteome</keyword>
<evidence type="ECO:0000256" key="2">
    <source>
        <dbReference type="ARBA" id="ARBA00022448"/>
    </source>
</evidence>